<dbReference type="AlphaFoldDB" id="A0A0F9QV89"/>
<evidence type="ECO:0000313" key="1">
    <source>
        <dbReference type="EMBL" id="KKN40887.1"/>
    </source>
</evidence>
<name>A0A0F9QV89_9ZZZZ</name>
<dbReference type="EMBL" id="LAZR01001681">
    <property type="protein sequence ID" value="KKN40887.1"/>
    <property type="molecule type" value="Genomic_DNA"/>
</dbReference>
<comment type="caution">
    <text evidence="1">The sequence shown here is derived from an EMBL/GenBank/DDBJ whole genome shotgun (WGS) entry which is preliminary data.</text>
</comment>
<accession>A0A0F9QV89</accession>
<protein>
    <submittedName>
        <fullName evidence="1">Uncharacterized protein</fullName>
    </submittedName>
</protein>
<reference evidence="1" key="1">
    <citation type="journal article" date="2015" name="Nature">
        <title>Complex archaea that bridge the gap between prokaryotes and eukaryotes.</title>
        <authorList>
            <person name="Spang A."/>
            <person name="Saw J.H."/>
            <person name="Jorgensen S.L."/>
            <person name="Zaremba-Niedzwiedzka K."/>
            <person name="Martijn J."/>
            <person name="Lind A.E."/>
            <person name="van Eijk R."/>
            <person name="Schleper C."/>
            <person name="Guy L."/>
            <person name="Ettema T.J."/>
        </authorList>
    </citation>
    <scope>NUCLEOTIDE SEQUENCE</scope>
</reference>
<sequence>MSIENKDMLDLTISDIFLTMRVAQRIDCDEPLEFIKFVKWFLKEFHLTITQLIKILEEEAE</sequence>
<gene>
    <name evidence="1" type="ORF">LCGC14_0729090</name>
</gene>
<organism evidence="1">
    <name type="scientific">marine sediment metagenome</name>
    <dbReference type="NCBI Taxonomy" id="412755"/>
    <lineage>
        <taxon>unclassified sequences</taxon>
        <taxon>metagenomes</taxon>
        <taxon>ecological metagenomes</taxon>
    </lineage>
</organism>
<proteinExistence type="predicted"/>